<dbReference type="EMBL" id="CM035412">
    <property type="protein sequence ID" value="KAH7432422.1"/>
    <property type="molecule type" value="Genomic_DNA"/>
</dbReference>
<keyword evidence="10" id="KW-1185">Reference proteome</keyword>
<keyword evidence="6 7" id="KW-0472">Membrane</keyword>
<dbReference type="OrthoDB" id="442352at2759"/>
<name>A0A8T2UAK6_CERRI</name>
<feature type="transmembrane region" description="Helical" evidence="7">
    <location>
        <begin position="325"/>
        <end position="342"/>
    </location>
</feature>
<comment type="subcellular location">
    <subcellularLocation>
        <location evidence="1">Cell membrane</location>
        <topology evidence="1">Multi-pass membrane protein</topology>
    </subcellularLocation>
</comment>
<comment type="caution">
    <text evidence="9">The sequence shown here is derived from an EMBL/GenBank/DDBJ whole genome shotgun (WGS) entry which is preliminary data.</text>
</comment>
<feature type="transmembrane region" description="Helical" evidence="7">
    <location>
        <begin position="413"/>
        <end position="439"/>
    </location>
</feature>
<dbReference type="EMBL" id="CM035412">
    <property type="protein sequence ID" value="KAH7432421.1"/>
    <property type="molecule type" value="Genomic_DNA"/>
</dbReference>
<keyword evidence="3" id="KW-1003">Cell membrane</keyword>
<proteinExistence type="predicted"/>
<dbReference type="PANTHER" id="PTHR43302:SF5">
    <property type="entry name" value="TRANSPORTER ARSB-RELATED"/>
    <property type="match status" value="1"/>
</dbReference>
<dbReference type="GO" id="GO:0005886">
    <property type="term" value="C:plasma membrane"/>
    <property type="evidence" value="ECO:0007669"/>
    <property type="project" value="UniProtKB-SubCell"/>
</dbReference>
<evidence type="ECO:0000256" key="1">
    <source>
        <dbReference type="ARBA" id="ARBA00004651"/>
    </source>
</evidence>
<organism evidence="9 10">
    <name type="scientific">Ceratopteris richardii</name>
    <name type="common">Triangle waterfern</name>
    <dbReference type="NCBI Taxonomy" id="49495"/>
    <lineage>
        <taxon>Eukaryota</taxon>
        <taxon>Viridiplantae</taxon>
        <taxon>Streptophyta</taxon>
        <taxon>Embryophyta</taxon>
        <taxon>Tracheophyta</taxon>
        <taxon>Polypodiopsida</taxon>
        <taxon>Polypodiidae</taxon>
        <taxon>Polypodiales</taxon>
        <taxon>Pteridineae</taxon>
        <taxon>Pteridaceae</taxon>
        <taxon>Parkerioideae</taxon>
        <taxon>Ceratopteris</taxon>
    </lineage>
</organism>
<feature type="transmembrane region" description="Helical" evidence="7">
    <location>
        <begin position="180"/>
        <end position="200"/>
    </location>
</feature>
<feature type="transmembrane region" description="Helical" evidence="7">
    <location>
        <begin position="32"/>
        <end position="51"/>
    </location>
</feature>
<evidence type="ECO:0000256" key="6">
    <source>
        <dbReference type="ARBA" id="ARBA00023136"/>
    </source>
</evidence>
<keyword evidence="2" id="KW-0813">Transport</keyword>
<evidence type="ECO:0000259" key="8">
    <source>
        <dbReference type="Pfam" id="PF03600"/>
    </source>
</evidence>
<feature type="domain" description="Citrate transporter-like" evidence="8">
    <location>
        <begin position="20"/>
        <end position="448"/>
    </location>
</feature>
<evidence type="ECO:0000256" key="2">
    <source>
        <dbReference type="ARBA" id="ARBA00022448"/>
    </source>
</evidence>
<dbReference type="PANTHER" id="PTHR43302">
    <property type="entry name" value="TRANSPORTER ARSB-RELATED"/>
    <property type="match status" value="1"/>
</dbReference>
<evidence type="ECO:0000313" key="9">
    <source>
        <dbReference type="EMBL" id="KAH7432422.1"/>
    </source>
</evidence>
<dbReference type="EMBL" id="CM035412">
    <property type="protein sequence ID" value="KAH7432423.1"/>
    <property type="molecule type" value="Genomic_DNA"/>
</dbReference>
<feature type="transmembrane region" description="Helical" evidence="7">
    <location>
        <begin position="459"/>
        <end position="483"/>
    </location>
</feature>
<feature type="transmembrane region" description="Helical" evidence="7">
    <location>
        <begin position="102"/>
        <end position="131"/>
    </location>
</feature>
<dbReference type="OMA" id="FVFIEAC"/>
<dbReference type="AlphaFoldDB" id="A0A8T2UAK6"/>
<dbReference type="Proteomes" id="UP000825935">
    <property type="component" value="Chromosome 7"/>
</dbReference>
<keyword evidence="4 7" id="KW-0812">Transmembrane</keyword>
<feature type="transmembrane region" description="Helical" evidence="7">
    <location>
        <begin position="503"/>
        <end position="521"/>
    </location>
</feature>
<dbReference type="Pfam" id="PF03600">
    <property type="entry name" value="CitMHS"/>
    <property type="match status" value="1"/>
</dbReference>
<accession>A0A8T2UAK6</accession>
<dbReference type="InterPro" id="IPR004680">
    <property type="entry name" value="Cit_transptr-like_dom"/>
</dbReference>
<feature type="transmembrane region" description="Helical" evidence="7">
    <location>
        <begin position="63"/>
        <end position="81"/>
    </location>
</feature>
<sequence>MHLASPHAVVLGSISFAVFWILAVFPDFKLLPIGRTAGALAGAVLMVVFNVESPEKAYEAVDLKIITLLFATMVISVYLEKADMFRYLGGFLSWKSMGSKDLLCRVCILSAVCSALFTNDTCCFVLTQFVLKLCKEKNLPPKPFLLALATSANVGSVATPIGNPQNLVIAVQSGISFGRFVLGLLGAMALGVCLNMALLLSTYYKQLTSLEVSPYLDMSSSSSNGKEHQSATPWTPFQSGNLYIPQEIFDEQLSNEAKSLQHAGNDISVQDYAGMAQLDECDHETVLQILPPYQKPLLPAFNSWTKKRTFGQACVNNWRRWQKGIWKLSVYSVTASMLAAFLCGLDMAWTALTAAVVLMALDFCDAGILLEKVSYPLLVFFMGMFISVDGFNKTGIPEEFWNVVEPYADTTTIIGQTILTLVVIVLSNVASNVPTVLLLGPKIASSTFERDRKSVPKAWLLLAWASTIGGNLTLVGSAANLIVSEQAAKNEILSYDLTFFSHVLYGFPSTLIIAICGVFLVHG</sequence>
<dbReference type="CDD" id="cd01117">
    <property type="entry name" value="YbiR_permease"/>
    <property type="match status" value="1"/>
</dbReference>
<evidence type="ECO:0000256" key="5">
    <source>
        <dbReference type="ARBA" id="ARBA00022989"/>
    </source>
</evidence>
<evidence type="ECO:0000256" key="7">
    <source>
        <dbReference type="SAM" id="Phobius"/>
    </source>
</evidence>
<dbReference type="GO" id="GO:0055085">
    <property type="term" value="P:transmembrane transport"/>
    <property type="evidence" value="ECO:0007669"/>
    <property type="project" value="InterPro"/>
</dbReference>
<keyword evidence="5 7" id="KW-1133">Transmembrane helix</keyword>
<protein>
    <recommendedName>
        <fullName evidence="8">Citrate transporter-like domain-containing protein</fullName>
    </recommendedName>
</protein>
<feature type="transmembrane region" description="Helical" evidence="7">
    <location>
        <begin position="6"/>
        <end position="25"/>
    </location>
</feature>
<reference evidence="9" key="1">
    <citation type="submission" date="2021-08" db="EMBL/GenBank/DDBJ databases">
        <title>WGS assembly of Ceratopteris richardii.</title>
        <authorList>
            <person name="Marchant D.B."/>
            <person name="Chen G."/>
            <person name="Jenkins J."/>
            <person name="Shu S."/>
            <person name="Leebens-Mack J."/>
            <person name="Grimwood J."/>
            <person name="Schmutz J."/>
            <person name="Soltis P."/>
            <person name="Soltis D."/>
            <person name="Chen Z.-H."/>
        </authorList>
    </citation>
    <scope>NUCLEOTIDE SEQUENCE</scope>
    <source>
        <strain evidence="9">Whitten #5841</strain>
        <tissue evidence="9">Leaf</tissue>
    </source>
</reference>
<evidence type="ECO:0000313" key="10">
    <source>
        <dbReference type="Proteomes" id="UP000825935"/>
    </source>
</evidence>
<gene>
    <name evidence="9" type="ORF">KP509_07G021700</name>
</gene>
<evidence type="ECO:0000256" key="3">
    <source>
        <dbReference type="ARBA" id="ARBA00022475"/>
    </source>
</evidence>
<evidence type="ECO:0000256" key="4">
    <source>
        <dbReference type="ARBA" id="ARBA00022692"/>
    </source>
</evidence>